<reference evidence="7 8" key="1">
    <citation type="submission" date="2016-11" db="EMBL/GenBank/DDBJ databases">
        <authorList>
            <person name="Jaros S."/>
            <person name="Januszkiewicz K."/>
            <person name="Wedrychowicz H."/>
        </authorList>
    </citation>
    <scope>NUCLEOTIDE SEQUENCE [LARGE SCALE GENOMIC DNA]</scope>
    <source>
        <strain evidence="7 8">DSM 9705</strain>
    </source>
</reference>
<dbReference type="AlphaFoldDB" id="A0A1M5S3G6"/>
<dbReference type="EC" id="2.1.1.72" evidence="2"/>
<evidence type="ECO:0000256" key="6">
    <source>
        <dbReference type="ARBA" id="ARBA00047942"/>
    </source>
</evidence>
<dbReference type="PANTHER" id="PTHR30481:SF4">
    <property type="entry name" value="SITE-SPECIFIC DNA-METHYLTRANSFERASE (ADENINE-SPECIFIC)"/>
    <property type="match status" value="1"/>
</dbReference>
<protein>
    <recommendedName>
        <fullName evidence="2">site-specific DNA-methyltransferase (adenine-specific)</fullName>
        <ecNumber evidence="2">2.1.1.72</ecNumber>
    </recommendedName>
</protein>
<dbReference type="PRINTS" id="PR00505">
    <property type="entry name" value="D12N6MTFRASE"/>
</dbReference>
<dbReference type="GO" id="GO:0043565">
    <property type="term" value="F:sequence-specific DNA binding"/>
    <property type="evidence" value="ECO:0007669"/>
    <property type="project" value="TreeGrafter"/>
</dbReference>
<keyword evidence="3 7" id="KW-0489">Methyltransferase</keyword>
<dbReference type="GO" id="GO:0006298">
    <property type="term" value="P:mismatch repair"/>
    <property type="evidence" value="ECO:0007669"/>
    <property type="project" value="TreeGrafter"/>
</dbReference>
<sequence>MGALIPYFGGKTRLAKQIIDRFPEHTCYVEVFAGGASVFFSKEPSPAEVLNDLDKELITLYRAVKHHPEELYRQFKFSLVARTEFNRETQVNPDTLTDIQRAARYLYLQKMAFGGHITGRTYGTATTGKPRLNLLTLQTSLEQAWQRLANVNIECMDFRDLIKRYDRPHTLFYLDPPYWDLPGYNHNFEEQDFKDLAELLVGIKGRFLMSFNDTPEIRELFGQFQIDEVKLKYSLTRSTAGRSKTRTELLISNG</sequence>
<dbReference type="Proteomes" id="UP000184139">
    <property type="component" value="Unassembled WGS sequence"/>
</dbReference>
<evidence type="ECO:0000256" key="4">
    <source>
        <dbReference type="ARBA" id="ARBA00022679"/>
    </source>
</evidence>
<evidence type="ECO:0000256" key="2">
    <source>
        <dbReference type="ARBA" id="ARBA00011900"/>
    </source>
</evidence>
<accession>A0A1M5S3G6</accession>
<comment type="similarity">
    <text evidence="1">Belongs to the N(4)/N(6)-methyltransferase family.</text>
</comment>
<dbReference type="GO" id="GO:0032259">
    <property type="term" value="P:methylation"/>
    <property type="evidence" value="ECO:0007669"/>
    <property type="project" value="UniProtKB-KW"/>
</dbReference>
<dbReference type="InterPro" id="IPR023095">
    <property type="entry name" value="Ade_MeTrfase_dom_2"/>
</dbReference>
<dbReference type="NCBIfam" id="TIGR00571">
    <property type="entry name" value="dam"/>
    <property type="match status" value="1"/>
</dbReference>
<evidence type="ECO:0000313" key="7">
    <source>
        <dbReference type="EMBL" id="SHH32980.1"/>
    </source>
</evidence>
<dbReference type="Gene3D" id="1.10.1020.10">
    <property type="entry name" value="Adenine-specific Methyltransferase, Domain 2"/>
    <property type="match status" value="1"/>
</dbReference>
<dbReference type="InterPro" id="IPR029063">
    <property type="entry name" value="SAM-dependent_MTases_sf"/>
</dbReference>
<dbReference type="RefSeq" id="WP_073372908.1">
    <property type="nucleotide sequence ID" value="NZ_FQXS01000001.1"/>
</dbReference>
<dbReference type="InterPro" id="IPR012327">
    <property type="entry name" value="MeTrfase_D12"/>
</dbReference>
<gene>
    <name evidence="7" type="ORF">SAMN02745124_00141</name>
</gene>
<dbReference type="Gene3D" id="3.40.50.150">
    <property type="entry name" value="Vaccinia Virus protein VP39"/>
    <property type="match status" value="1"/>
</dbReference>
<evidence type="ECO:0000256" key="5">
    <source>
        <dbReference type="ARBA" id="ARBA00022691"/>
    </source>
</evidence>
<proteinExistence type="inferred from homology"/>
<evidence type="ECO:0000313" key="8">
    <source>
        <dbReference type="Proteomes" id="UP000184139"/>
    </source>
</evidence>
<dbReference type="PIRSF" id="PIRSF000398">
    <property type="entry name" value="M_m6A_EcoRV"/>
    <property type="match status" value="1"/>
</dbReference>
<dbReference type="EMBL" id="FQXS01000001">
    <property type="protein sequence ID" value="SHH32980.1"/>
    <property type="molecule type" value="Genomic_DNA"/>
</dbReference>
<comment type="catalytic activity">
    <reaction evidence="6">
        <text>a 2'-deoxyadenosine in DNA + S-adenosyl-L-methionine = an N(6)-methyl-2'-deoxyadenosine in DNA + S-adenosyl-L-homocysteine + H(+)</text>
        <dbReference type="Rhea" id="RHEA:15197"/>
        <dbReference type="Rhea" id="RHEA-COMP:12418"/>
        <dbReference type="Rhea" id="RHEA-COMP:12419"/>
        <dbReference type="ChEBI" id="CHEBI:15378"/>
        <dbReference type="ChEBI" id="CHEBI:57856"/>
        <dbReference type="ChEBI" id="CHEBI:59789"/>
        <dbReference type="ChEBI" id="CHEBI:90615"/>
        <dbReference type="ChEBI" id="CHEBI:90616"/>
        <dbReference type="EC" id="2.1.1.72"/>
    </reaction>
</comment>
<dbReference type="SUPFAM" id="SSF53335">
    <property type="entry name" value="S-adenosyl-L-methionine-dependent methyltransferases"/>
    <property type="match status" value="1"/>
</dbReference>
<keyword evidence="5" id="KW-0949">S-adenosyl-L-methionine</keyword>
<dbReference type="Pfam" id="PF02086">
    <property type="entry name" value="MethyltransfD12"/>
    <property type="match status" value="1"/>
</dbReference>
<dbReference type="OrthoDB" id="9805629at2"/>
<dbReference type="GO" id="GO:0009307">
    <property type="term" value="P:DNA restriction-modification system"/>
    <property type="evidence" value="ECO:0007669"/>
    <property type="project" value="InterPro"/>
</dbReference>
<evidence type="ECO:0000256" key="3">
    <source>
        <dbReference type="ARBA" id="ARBA00022603"/>
    </source>
</evidence>
<evidence type="ECO:0000256" key="1">
    <source>
        <dbReference type="ARBA" id="ARBA00006594"/>
    </source>
</evidence>
<dbReference type="GO" id="GO:0009007">
    <property type="term" value="F:site-specific DNA-methyltransferase (adenine-specific) activity"/>
    <property type="evidence" value="ECO:0007669"/>
    <property type="project" value="UniProtKB-EC"/>
</dbReference>
<organism evidence="7 8">
    <name type="scientific">Desulfofustis glycolicus DSM 9705</name>
    <dbReference type="NCBI Taxonomy" id="1121409"/>
    <lineage>
        <taxon>Bacteria</taxon>
        <taxon>Pseudomonadati</taxon>
        <taxon>Thermodesulfobacteriota</taxon>
        <taxon>Desulfobulbia</taxon>
        <taxon>Desulfobulbales</taxon>
        <taxon>Desulfocapsaceae</taxon>
        <taxon>Desulfofustis</taxon>
    </lineage>
</organism>
<dbReference type="PANTHER" id="PTHR30481">
    <property type="entry name" value="DNA ADENINE METHYLASE"/>
    <property type="match status" value="1"/>
</dbReference>
<keyword evidence="8" id="KW-1185">Reference proteome</keyword>
<dbReference type="InterPro" id="IPR012263">
    <property type="entry name" value="M_m6A_EcoRV"/>
</dbReference>
<name>A0A1M5S3G6_9BACT</name>
<keyword evidence="4" id="KW-0808">Transferase</keyword>
<dbReference type="GO" id="GO:1904047">
    <property type="term" value="F:S-adenosyl-L-methionine binding"/>
    <property type="evidence" value="ECO:0007669"/>
    <property type="project" value="TreeGrafter"/>
</dbReference>
<dbReference type="STRING" id="1121409.SAMN02745124_00141"/>